<comment type="caution">
    <text evidence="1">The sequence shown here is derived from an EMBL/GenBank/DDBJ whole genome shotgun (WGS) entry which is preliminary data.</text>
</comment>
<evidence type="ECO:0000313" key="1">
    <source>
        <dbReference type="EMBL" id="EDJ92682.1"/>
    </source>
</evidence>
<dbReference type="EMBL" id="AAZF01000005">
    <property type="protein sequence ID" value="EDJ92682.1"/>
    <property type="molecule type" value="Genomic_DNA"/>
</dbReference>
<dbReference type="Proteomes" id="UP000003185">
    <property type="component" value="Unassembled WGS sequence"/>
</dbReference>
<evidence type="ECO:0000313" key="2">
    <source>
        <dbReference type="Proteomes" id="UP000003185"/>
    </source>
</evidence>
<reference evidence="1 2" key="1">
    <citation type="journal article" date="2007" name="Genome Biol.">
        <title>Characterization and modeling of the Haemophilus influenzae core and supragenomes based on the complete genomic sequences of Rd and 12 clinical nontypeable strains.</title>
        <authorList>
            <person name="Hogg J.S."/>
            <person name="Hu F.Z."/>
            <person name="Janto B."/>
            <person name="Boissy R."/>
            <person name="Hayes J."/>
            <person name="Keefe R."/>
            <person name="Post J.C."/>
            <person name="Ehrlich G.D."/>
        </authorList>
    </citation>
    <scope>NUCLEOTIDE SEQUENCE [LARGE SCALE GENOMIC DNA]</scope>
    <source>
        <strain evidence="2">NTHi 3655</strain>
    </source>
</reference>
<organism evidence="1 2">
    <name type="scientific">Haemophilus influenzae (strain NTHi 3655)</name>
    <dbReference type="NCBI Taxonomy" id="375177"/>
    <lineage>
        <taxon>Bacteria</taxon>
        <taxon>Pseudomonadati</taxon>
        <taxon>Pseudomonadota</taxon>
        <taxon>Gammaproteobacteria</taxon>
        <taxon>Pasteurellales</taxon>
        <taxon>Pasteurellaceae</taxon>
        <taxon>Haemophilus</taxon>
    </lineage>
</organism>
<sequence length="36" mass="3731">MAGVACLKLAVMQLLRKAILAAVSLIADHNNIAALI</sequence>
<name>A0A0H3PD48_HAEI3</name>
<proteinExistence type="predicted"/>
<protein>
    <submittedName>
        <fullName evidence="1">Uncharacterized protein</fullName>
    </submittedName>
</protein>
<gene>
    <name evidence="1" type="ORF">CGSHi3655_03416</name>
</gene>
<dbReference type="AlphaFoldDB" id="A0A0H3PD48"/>
<accession>A0A0H3PD48</accession>